<dbReference type="STRING" id="3694.A0A2K2BAT1"/>
<evidence type="ECO:0000313" key="2">
    <source>
        <dbReference type="EMBL" id="PNT46890.1"/>
    </source>
</evidence>
<dbReference type="FunCoup" id="A0A2K2BAT1">
    <property type="interactions" value="396"/>
</dbReference>
<evidence type="ECO:0000259" key="1">
    <source>
        <dbReference type="Pfam" id="PF00561"/>
    </source>
</evidence>
<dbReference type="PANTHER" id="PTHR43689:SF53">
    <property type="entry name" value="ALPHA_BETA-HYDROLASES SUPERFAMILY PROTEIN"/>
    <property type="match status" value="1"/>
</dbReference>
<dbReference type="Proteomes" id="UP000006729">
    <property type="component" value="Chromosome 3"/>
</dbReference>
<proteinExistence type="predicted"/>
<organism evidence="2 3">
    <name type="scientific">Populus trichocarpa</name>
    <name type="common">Western balsam poplar</name>
    <name type="synonym">Populus balsamifera subsp. trichocarpa</name>
    <dbReference type="NCBI Taxonomy" id="3694"/>
    <lineage>
        <taxon>Eukaryota</taxon>
        <taxon>Viridiplantae</taxon>
        <taxon>Streptophyta</taxon>
        <taxon>Embryophyta</taxon>
        <taxon>Tracheophyta</taxon>
        <taxon>Spermatophyta</taxon>
        <taxon>Magnoliopsida</taxon>
        <taxon>eudicotyledons</taxon>
        <taxon>Gunneridae</taxon>
        <taxon>Pentapetalae</taxon>
        <taxon>rosids</taxon>
        <taxon>fabids</taxon>
        <taxon>Malpighiales</taxon>
        <taxon>Salicaceae</taxon>
        <taxon>Saliceae</taxon>
        <taxon>Populus</taxon>
    </lineage>
</organism>
<accession>A0A2K2BAT1</accession>
<dbReference type="Gene3D" id="3.40.50.1820">
    <property type="entry name" value="alpha/beta hydrolase"/>
    <property type="match status" value="1"/>
</dbReference>
<dbReference type="ExpressionAtlas" id="A0A2K2BAT1">
    <property type="expression patterns" value="differential"/>
</dbReference>
<evidence type="ECO:0000313" key="3">
    <source>
        <dbReference type="Proteomes" id="UP000006729"/>
    </source>
</evidence>
<gene>
    <name evidence="2" type="ORF">POPTR_003G219700</name>
</gene>
<feature type="domain" description="AB hydrolase-1" evidence="1">
    <location>
        <begin position="129"/>
        <end position="349"/>
    </location>
</feature>
<dbReference type="PRINTS" id="PR00111">
    <property type="entry name" value="ABHYDROLASE"/>
</dbReference>
<dbReference type="InParanoid" id="A0A2K2BAT1"/>
<dbReference type="InterPro" id="IPR029058">
    <property type="entry name" value="AB_hydrolase_fold"/>
</dbReference>
<dbReference type="AlphaFoldDB" id="A0A2K2BAT1"/>
<dbReference type="PANTHER" id="PTHR43689">
    <property type="entry name" value="HYDROLASE"/>
    <property type="match status" value="1"/>
</dbReference>
<dbReference type="GO" id="GO:0016787">
    <property type="term" value="F:hydrolase activity"/>
    <property type="evidence" value="ECO:0000318"/>
    <property type="project" value="GO_Central"/>
</dbReference>
<protein>
    <recommendedName>
        <fullName evidence="1">AB hydrolase-1 domain-containing protein</fullName>
    </recommendedName>
</protein>
<dbReference type="InterPro" id="IPR000073">
    <property type="entry name" value="AB_hydrolase_1"/>
</dbReference>
<name>A0A2K2BAT1_POPTR</name>
<reference evidence="2 3" key="1">
    <citation type="journal article" date="2006" name="Science">
        <title>The genome of black cottonwood, Populus trichocarpa (Torr. &amp; Gray).</title>
        <authorList>
            <person name="Tuskan G.A."/>
            <person name="Difazio S."/>
            <person name="Jansson S."/>
            <person name="Bohlmann J."/>
            <person name="Grigoriev I."/>
            <person name="Hellsten U."/>
            <person name="Putnam N."/>
            <person name="Ralph S."/>
            <person name="Rombauts S."/>
            <person name="Salamov A."/>
            <person name="Schein J."/>
            <person name="Sterck L."/>
            <person name="Aerts A."/>
            <person name="Bhalerao R.R."/>
            <person name="Bhalerao R.P."/>
            <person name="Blaudez D."/>
            <person name="Boerjan W."/>
            <person name="Brun A."/>
            <person name="Brunner A."/>
            <person name="Busov V."/>
            <person name="Campbell M."/>
            <person name="Carlson J."/>
            <person name="Chalot M."/>
            <person name="Chapman J."/>
            <person name="Chen G.L."/>
            <person name="Cooper D."/>
            <person name="Coutinho P.M."/>
            <person name="Couturier J."/>
            <person name="Covert S."/>
            <person name="Cronk Q."/>
            <person name="Cunningham R."/>
            <person name="Davis J."/>
            <person name="Degroeve S."/>
            <person name="Dejardin A."/>
            <person name="Depamphilis C."/>
            <person name="Detter J."/>
            <person name="Dirks B."/>
            <person name="Dubchak I."/>
            <person name="Duplessis S."/>
            <person name="Ehlting J."/>
            <person name="Ellis B."/>
            <person name="Gendler K."/>
            <person name="Goodstein D."/>
            <person name="Gribskov M."/>
            <person name="Grimwood J."/>
            <person name="Groover A."/>
            <person name="Gunter L."/>
            <person name="Hamberger B."/>
            <person name="Heinze B."/>
            <person name="Helariutta Y."/>
            <person name="Henrissat B."/>
            <person name="Holligan D."/>
            <person name="Holt R."/>
            <person name="Huang W."/>
            <person name="Islam-Faridi N."/>
            <person name="Jones S."/>
            <person name="Jones-Rhoades M."/>
            <person name="Jorgensen R."/>
            <person name="Joshi C."/>
            <person name="Kangasjarvi J."/>
            <person name="Karlsson J."/>
            <person name="Kelleher C."/>
            <person name="Kirkpatrick R."/>
            <person name="Kirst M."/>
            <person name="Kohler A."/>
            <person name="Kalluri U."/>
            <person name="Larimer F."/>
            <person name="Leebens-Mack J."/>
            <person name="Leple J.C."/>
            <person name="Locascio P."/>
            <person name="Lou Y."/>
            <person name="Lucas S."/>
            <person name="Martin F."/>
            <person name="Montanini B."/>
            <person name="Napoli C."/>
            <person name="Nelson D.R."/>
            <person name="Nelson C."/>
            <person name="Nieminen K."/>
            <person name="Nilsson O."/>
            <person name="Pereda V."/>
            <person name="Peter G."/>
            <person name="Philippe R."/>
            <person name="Pilate G."/>
            <person name="Poliakov A."/>
            <person name="Razumovskaya J."/>
            <person name="Richardson P."/>
            <person name="Rinaldi C."/>
            <person name="Ritland K."/>
            <person name="Rouze P."/>
            <person name="Ryaboy D."/>
            <person name="Schmutz J."/>
            <person name="Schrader J."/>
            <person name="Segerman B."/>
            <person name="Shin H."/>
            <person name="Siddiqui A."/>
            <person name="Sterky F."/>
            <person name="Terry A."/>
            <person name="Tsai C.J."/>
            <person name="Uberbacher E."/>
            <person name="Unneberg P."/>
            <person name="Vahala J."/>
            <person name="Wall K."/>
            <person name="Wessler S."/>
            <person name="Yang G."/>
            <person name="Yin T."/>
            <person name="Douglas C."/>
            <person name="Marra M."/>
            <person name="Sandberg G."/>
            <person name="Van de Peer Y."/>
            <person name="Rokhsar D."/>
        </authorList>
    </citation>
    <scope>NUCLEOTIDE SEQUENCE [LARGE SCALE GENOMIC DNA]</scope>
    <source>
        <strain evidence="3">cv. Nisqually</strain>
    </source>
</reference>
<sequence length="397" mass="43856">MASTTSLTLPSTKLELPFLSPQRKNCSRSFSTTTTVSSPVFRPPPFTNKIHFHSNSSSVSHSISKIPGLQSNGFLVHSSSSDYSVNNSQIDVENSSSSNDGANETQVQSSIWSWKGYSIRYQYAGNRGPALVLVHGFGANSDHWRKNTPVLAKSHRVYSIDLIGYGYSDKPNPREFGDKSFYTFETWATQLNDFCVDVVKDEAFFICNSIGGVVGLQAAVIDSQICKGIMLLNISLRLLHIKKQPWFGRPFIRSFQSLLRNTALGKSFFKLVASSESVRSILCQCYHDTSQVTEELVQKILLPGLEPGAADVFLEFICYSGGPLPEELLPQVKCPVLIVWGDKDPWEPIELGRGFINFDTVEDGHCPQDEAPHLVNPLVESFVARHSTPAASVSTVI</sequence>
<dbReference type="EMBL" id="CM009292">
    <property type="protein sequence ID" value="PNT46890.1"/>
    <property type="molecule type" value="Genomic_DNA"/>
</dbReference>
<keyword evidence="3" id="KW-1185">Reference proteome</keyword>
<dbReference type="SUPFAM" id="SSF53474">
    <property type="entry name" value="alpha/beta-Hydrolases"/>
    <property type="match status" value="1"/>
</dbReference>
<dbReference type="Pfam" id="PF00561">
    <property type="entry name" value="Abhydrolase_1"/>
    <property type="match status" value="1"/>
</dbReference>
<dbReference type="FunFam" id="3.40.50.1820:FF:000875">
    <property type="entry name" value="Os07g0575800 protein"/>
    <property type="match status" value="1"/>
</dbReference>